<dbReference type="NCBIfam" id="NF001419">
    <property type="entry name" value="PRK00293.1"/>
    <property type="match status" value="1"/>
</dbReference>
<comment type="caution">
    <text evidence="18">Lacks conserved residue(s) required for the propagation of feature annotation.</text>
</comment>
<sequence length="669" mass="70803">MACLLAGTLPSYSGVYGIFMTNLFHRASSLMRGLLQLMLLSMAVVMQPALAADDAFPIGNLGIKALNESSAGSSDPLAPEDAFAFSGVTYDGKKLAMSWTIAPDYYLYRGKFKIRVLPTDGLAVGEVDLPPGKTKKDEFFGTIEAVYNFTNATLPVTHDGAKAAELVTEVSWQGCAESLGICYPPVVKQFKTSLAAGKPVDDVIIMDELAEPTFDITGKTAPKTPAAPSGVRTESEQDRIANMLSGDSTLLILLSFLGFGLLLSFTPCVFPMIPILSGIIAGQKDITPRKAFVLSLVYVLAMALTYTIAGVLAGMFGSNLSAALQNPWALGIFSAIFVLLSLSMFGFYELQIPAAMQTRLNEFSNKQAGGSMIGVAIMGVLSALIVGPCVAAPLAGALIYIGLTGDAVLGGMALFALSLGMGIPLLIVGTLAGNMLPRAGMWMEAVKAVFGVLLLGVAIWMLERVLPMQIIMLLWAALIIISAVYMGATTALTNESSGWSKFWKGAAIVMMLHGGALVVGAAAGGNDVLQPLKGVFGGGASSVQEKLAFRYVNNLDELNQALSESKGKTVMFDFYADWCPSCKEMEKYTFPDAAVKDALSDVVLLKADVTTNNTEHKAMMADFGIVGPPAIIFYNSKGEEQKAMRLVGFLPAVEFAEHVRGAKALSAAQ</sequence>
<dbReference type="GO" id="GO:0047134">
    <property type="term" value="F:protein-disulfide reductase [NAD(P)H] activity"/>
    <property type="evidence" value="ECO:0007669"/>
    <property type="project" value="UniProtKB-UniRule"/>
</dbReference>
<dbReference type="Gene3D" id="3.40.30.10">
    <property type="entry name" value="Glutaredoxin"/>
    <property type="match status" value="1"/>
</dbReference>
<evidence type="ECO:0000256" key="17">
    <source>
        <dbReference type="ARBA" id="ARBA00047804"/>
    </source>
</evidence>
<dbReference type="InterPro" id="IPR036249">
    <property type="entry name" value="Thioredoxin-like_sf"/>
</dbReference>
<accession>A0A6S6U8F6</accession>
<dbReference type="Pfam" id="PF11412">
    <property type="entry name" value="DsbD_N"/>
    <property type="match status" value="1"/>
</dbReference>
<feature type="transmembrane region" description="Helical" evidence="18">
    <location>
        <begin position="468"/>
        <end position="493"/>
    </location>
</feature>
<keyword evidence="7" id="KW-0732">Signal</keyword>
<dbReference type="EC" id="1.8.1.8" evidence="18"/>
<evidence type="ECO:0000256" key="12">
    <source>
        <dbReference type="ARBA" id="ARBA00023027"/>
    </source>
</evidence>
<keyword evidence="9 18" id="KW-0249">Electron transport</keyword>
<dbReference type="InterPro" id="IPR036929">
    <property type="entry name" value="DsbDN_sf"/>
</dbReference>
<evidence type="ECO:0000256" key="13">
    <source>
        <dbReference type="ARBA" id="ARBA00023136"/>
    </source>
</evidence>
<evidence type="ECO:0000259" key="19">
    <source>
        <dbReference type="PROSITE" id="PS51352"/>
    </source>
</evidence>
<proteinExistence type="inferred from homology"/>
<dbReference type="SUPFAM" id="SSF52833">
    <property type="entry name" value="Thioredoxin-like"/>
    <property type="match status" value="1"/>
</dbReference>
<keyword evidence="5 18" id="KW-0997">Cell inner membrane</keyword>
<keyword evidence="12 18" id="KW-0520">NAD</keyword>
<organism evidence="20">
    <name type="scientific">uncultured Thiotrichaceae bacterium</name>
    <dbReference type="NCBI Taxonomy" id="298394"/>
    <lineage>
        <taxon>Bacteria</taxon>
        <taxon>Pseudomonadati</taxon>
        <taxon>Pseudomonadota</taxon>
        <taxon>Gammaproteobacteria</taxon>
        <taxon>Thiotrichales</taxon>
        <taxon>Thiotrichaceae</taxon>
        <taxon>environmental samples</taxon>
    </lineage>
</organism>
<dbReference type="Gene3D" id="2.60.40.1250">
    <property type="entry name" value="Thiol:disulfide interchange protein DsbD, N-terminal domain"/>
    <property type="match status" value="1"/>
</dbReference>
<dbReference type="CDD" id="cd02953">
    <property type="entry name" value="DsbDgamma"/>
    <property type="match status" value="1"/>
</dbReference>
<evidence type="ECO:0000256" key="2">
    <source>
        <dbReference type="ARBA" id="ARBA00007241"/>
    </source>
</evidence>
<keyword evidence="6 18" id="KW-0812">Transmembrane</keyword>
<feature type="disulfide bond" description="Redox-active" evidence="18">
    <location>
        <begin position="579"/>
        <end position="582"/>
    </location>
</feature>
<keyword evidence="13 18" id="KW-0472">Membrane</keyword>
<evidence type="ECO:0000256" key="10">
    <source>
        <dbReference type="ARBA" id="ARBA00022989"/>
    </source>
</evidence>
<comment type="catalytic activity">
    <reaction evidence="17 18">
        <text>[protein]-dithiol + NADP(+) = [protein]-disulfide + NADPH + H(+)</text>
        <dbReference type="Rhea" id="RHEA:18753"/>
        <dbReference type="Rhea" id="RHEA-COMP:10593"/>
        <dbReference type="Rhea" id="RHEA-COMP:10594"/>
        <dbReference type="ChEBI" id="CHEBI:15378"/>
        <dbReference type="ChEBI" id="CHEBI:29950"/>
        <dbReference type="ChEBI" id="CHEBI:50058"/>
        <dbReference type="ChEBI" id="CHEBI:57783"/>
        <dbReference type="ChEBI" id="CHEBI:58349"/>
        <dbReference type="EC" id="1.8.1.8"/>
    </reaction>
</comment>
<keyword evidence="11 18" id="KW-0560">Oxidoreductase</keyword>
<dbReference type="GO" id="GO:0045454">
    <property type="term" value="P:cell redox homeostasis"/>
    <property type="evidence" value="ECO:0007669"/>
    <property type="project" value="TreeGrafter"/>
</dbReference>
<keyword evidence="14 18" id="KW-1015">Disulfide bond</keyword>
<evidence type="ECO:0000256" key="9">
    <source>
        <dbReference type="ARBA" id="ARBA00022982"/>
    </source>
</evidence>
<dbReference type="InterPro" id="IPR013766">
    <property type="entry name" value="Thioredoxin_domain"/>
</dbReference>
<dbReference type="PROSITE" id="PS51352">
    <property type="entry name" value="THIOREDOXIN_2"/>
    <property type="match status" value="1"/>
</dbReference>
<keyword evidence="15 18" id="KW-0676">Redox-active center</keyword>
<dbReference type="InterPro" id="IPR003834">
    <property type="entry name" value="Cyt_c_assmbl_TM_dom"/>
</dbReference>
<evidence type="ECO:0000256" key="1">
    <source>
        <dbReference type="ARBA" id="ARBA00004429"/>
    </source>
</evidence>
<keyword evidence="3 18" id="KW-0813">Transport</keyword>
<evidence type="ECO:0000256" key="6">
    <source>
        <dbReference type="ARBA" id="ARBA00022692"/>
    </source>
</evidence>
<dbReference type="GO" id="GO:0017004">
    <property type="term" value="P:cytochrome complex assembly"/>
    <property type="evidence" value="ECO:0007669"/>
    <property type="project" value="UniProtKB-UniRule"/>
</dbReference>
<evidence type="ECO:0000256" key="18">
    <source>
        <dbReference type="HAMAP-Rule" id="MF_00399"/>
    </source>
</evidence>
<protein>
    <recommendedName>
        <fullName evidence="18">Thiol:disulfide interchange protein DsbD</fullName>
        <ecNumber evidence="18">1.8.1.8</ecNumber>
    </recommendedName>
    <alternativeName>
        <fullName evidence="18">Protein-disulfide reductase</fullName>
        <shortName evidence="18">Disulfide reductase</shortName>
    </alternativeName>
</protein>
<feature type="transmembrane region" description="Helical" evidence="18">
    <location>
        <begin position="371"/>
        <end position="401"/>
    </location>
</feature>
<evidence type="ECO:0000256" key="11">
    <source>
        <dbReference type="ARBA" id="ARBA00023002"/>
    </source>
</evidence>
<evidence type="ECO:0000256" key="15">
    <source>
        <dbReference type="ARBA" id="ARBA00023284"/>
    </source>
</evidence>
<dbReference type="SUPFAM" id="SSF74863">
    <property type="entry name" value="Thiol:disulfide interchange protein DsbD, N-terminal domain (DsbD-alpha)"/>
    <property type="match status" value="1"/>
</dbReference>
<reference evidence="20" key="1">
    <citation type="submission" date="2020-01" db="EMBL/GenBank/DDBJ databases">
        <authorList>
            <person name="Meier V. D."/>
            <person name="Meier V D."/>
        </authorList>
    </citation>
    <scope>NUCLEOTIDE SEQUENCE</scope>
    <source>
        <strain evidence="20">HLG_WM_MAG_09</strain>
    </source>
</reference>
<comment type="function">
    <text evidence="18">Required to facilitate the formation of correct disulfide bonds in some periplasmic proteins and for the assembly of the periplasmic c-type cytochromes. Acts by transferring electrons from cytoplasmic thioredoxin to the periplasm. This transfer involves a cascade of disulfide bond formation and reduction steps.</text>
</comment>
<evidence type="ECO:0000256" key="16">
    <source>
        <dbReference type="ARBA" id="ARBA00047388"/>
    </source>
</evidence>
<name>A0A6S6U8F6_9GAMM</name>
<feature type="transmembrane region" description="Helical" evidence="18">
    <location>
        <begin position="445"/>
        <end position="462"/>
    </location>
</feature>
<dbReference type="HAMAP" id="MF_00399">
    <property type="entry name" value="DbsD"/>
    <property type="match status" value="1"/>
</dbReference>
<dbReference type="GO" id="GO:0005886">
    <property type="term" value="C:plasma membrane"/>
    <property type="evidence" value="ECO:0007669"/>
    <property type="project" value="UniProtKB-SubCell"/>
</dbReference>
<comment type="subcellular location">
    <subcellularLocation>
        <location evidence="1 18">Cell inner membrane</location>
        <topology evidence="1 18">Multi-pass membrane protein</topology>
    </subcellularLocation>
</comment>
<feature type="transmembrane region" description="Helical" evidence="18">
    <location>
        <begin position="250"/>
        <end position="270"/>
    </location>
</feature>
<dbReference type="InterPro" id="IPR012336">
    <property type="entry name" value="Thioredoxin-like_fold"/>
</dbReference>
<feature type="domain" description="Thioredoxin" evidence="19">
    <location>
        <begin position="517"/>
        <end position="664"/>
    </location>
</feature>
<keyword evidence="10 18" id="KW-1133">Transmembrane helix</keyword>
<dbReference type="Pfam" id="PF13098">
    <property type="entry name" value="Thioredoxin_2"/>
    <property type="match status" value="1"/>
</dbReference>
<evidence type="ECO:0000256" key="7">
    <source>
        <dbReference type="ARBA" id="ARBA00022729"/>
    </source>
</evidence>
<dbReference type="InterPro" id="IPR022910">
    <property type="entry name" value="Thiol_diS_interchange_DbsD"/>
</dbReference>
<comment type="catalytic activity">
    <reaction evidence="16 18">
        <text>[protein]-dithiol + NAD(+) = [protein]-disulfide + NADH + H(+)</text>
        <dbReference type="Rhea" id="RHEA:18749"/>
        <dbReference type="Rhea" id="RHEA-COMP:10593"/>
        <dbReference type="Rhea" id="RHEA-COMP:10594"/>
        <dbReference type="ChEBI" id="CHEBI:15378"/>
        <dbReference type="ChEBI" id="CHEBI:29950"/>
        <dbReference type="ChEBI" id="CHEBI:50058"/>
        <dbReference type="ChEBI" id="CHEBI:57540"/>
        <dbReference type="ChEBI" id="CHEBI:57945"/>
        <dbReference type="EC" id="1.8.1.8"/>
    </reaction>
</comment>
<evidence type="ECO:0000256" key="3">
    <source>
        <dbReference type="ARBA" id="ARBA00022448"/>
    </source>
</evidence>
<dbReference type="InterPro" id="IPR028250">
    <property type="entry name" value="DsbDN"/>
</dbReference>
<keyword evidence="8 18" id="KW-0201">Cytochrome c-type biogenesis</keyword>
<dbReference type="InterPro" id="IPR035671">
    <property type="entry name" value="DsbD_gamma"/>
</dbReference>
<dbReference type="PANTHER" id="PTHR32234">
    <property type="entry name" value="THIOL:DISULFIDE INTERCHANGE PROTEIN DSBD"/>
    <property type="match status" value="1"/>
</dbReference>
<feature type="transmembrane region" description="Helical" evidence="18">
    <location>
        <begin position="407"/>
        <end position="433"/>
    </location>
</feature>
<evidence type="ECO:0000256" key="4">
    <source>
        <dbReference type="ARBA" id="ARBA00022475"/>
    </source>
</evidence>
<evidence type="ECO:0000256" key="14">
    <source>
        <dbReference type="ARBA" id="ARBA00023157"/>
    </source>
</evidence>
<feature type="transmembrane region" description="Helical" evidence="18">
    <location>
        <begin position="328"/>
        <end position="350"/>
    </location>
</feature>
<keyword evidence="4 18" id="KW-1003">Cell membrane</keyword>
<dbReference type="PANTHER" id="PTHR32234:SF0">
    <property type="entry name" value="THIOL:DISULFIDE INTERCHANGE PROTEIN DSBD"/>
    <property type="match status" value="1"/>
</dbReference>
<dbReference type="Pfam" id="PF02683">
    <property type="entry name" value="DsbD_TM"/>
    <property type="match status" value="1"/>
</dbReference>
<comment type="similarity">
    <text evidence="2 18">Belongs to the thioredoxin family. DsbD subfamily.</text>
</comment>
<evidence type="ECO:0000256" key="5">
    <source>
        <dbReference type="ARBA" id="ARBA00022519"/>
    </source>
</evidence>
<gene>
    <name evidence="18" type="primary">dsbD</name>
    <name evidence="20" type="ORF">HELGO_WM22528</name>
</gene>
<evidence type="ECO:0000313" key="20">
    <source>
        <dbReference type="EMBL" id="CAA6829446.1"/>
    </source>
</evidence>
<evidence type="ECO:0000256" key="8">
    <source>
        <dbReference type="ARBA" id="ARBA00022748"/>
    </source>
</evidence>
<dbReference type="GO" id="GO:0009055">
    <property type="term" value="F:electron transfer activity"/>
    <property type="evidence" value="ECO:0007669"/>
    <property type="project" value="UniProtKB-UniRule"/>
</dbReference>
<dbReference type="EMBL" id="CACVAT010000527">
    <property type="protein sequence ID" value="CAA6829446.1"/>
    <property type="molecule type" value="Genomic_DNA"/>
</dbReference>
<feature type="transmembrane region" description="Helical" evidence="18">
    <location>
        <begin position="505"/>
        <end position="523"/>
    </location>
</feature>
<dbReference type="AlphaFoldDB" id="A0A6S6U8F6"/>
<feature type="transmembrane region" description="Helical" evidence="18">
    <location>
        <begin position="291"/>
        <end position="316"/>
    </location>
</feature>